<dbReference type="InterPro" id="IPR000160">
    <property type="entry name" value="GGDEF_dom"/>
</dbReference>
<organism evidence="4 5">
    <name type="scientific">[Bacteroides] pectinophilus ATCC 43243</name>
    <dbReference type="NCBI Taxonomy" id="483218"/>
    <lineage>
        <taxon>Bacteria</taxon>
        <taxon>Bacillati</taxon>
        <taxon>Bacillota</taxon>
        <taxon>Clostridia</taxon>
        <taxon>Eubacteriales</taxon>
    </lineage>
</organism>
<evidence type="ECO:0000256" key="1">
    <source>
        <dbReference type="SAM" id="Phobius"/>
    </source>
</evidence>
<gene>
    <name evidence="4" type="ORF">BACPEC_02503</name>
</gene>
<proteinExistence type="predicted"/>
<dbReference type="PANTHER" id="PTHR45138">
    <property type="entry name" value="REGULATORY COMPONENTS OF SENSORY TRANSDUCTION SYSTEM"/>
    <property type="match status" value="1"/>
</dbReference>
<feature type="domain" description="CHASE" evidence="2">
    <location>
        <begin position="91"/>
        <end position="185"/>
    </location>
</feature>
<sequence length="576" mass="65416">MLPLLVLIICGALLCAVMKKAYASEREQIRMKAEMNAVTYADRMAASLDDGIDITELLKQILVSSNGEIGRFDTVSERVMNSYVQSIQLAPDGVVTQIYPEEDNDGGKIDLVHDSERGTIVNYGIDNREVIMQGPFELKQGGHGIAIRNPVYLSSDDGTEYFWGLTIVIIRVPEIYQESVSPLADFGYMYRLYKTESPLDTEFKLVDDSSDGELDDPVSHYFELGGCRWRLDIMPVEGWIDRKDIYILAVVGVIISVLIEALVIAFLFIDKQRQYFRQRAITDELTGLLNRSGFNDELDRYAREIGSKPCVGIMLDVDDFKSINDIYGHAVGDEALKNLARSMVNEFPDNSIIGRNGGDEFCIVLKETDAETAGDQIERFCHQQRMFRFHGREYNYRISLGYAEYPKHAGKRSELLRCADVALYEVKLKGKNGCMCYTDSLCKSDRTQLGFKLDDISYNLPGAFFIYKADRGNEQLLYANQALIHMTGCDDLNDFLEFTGQQFAGLVHPDDYDYVEEDIWNQIDIDAGQSYDYVKYRLAAKDGTYRKVIDIGHLVDSEHYGRVFYVLVVDYDMVSL</sequence>
<dbReference type="NCBIfam" id="TIGR00254">
    <property type="entry name" value="GGDEF"/>
    <property type="match status" value="1"/>
</dbReference>
<dbReference type="InterPro" id="IPR000014">
    <property type="entry name" value="PAS"/>
</dbReference>
<dbReference type="eggNOG" id="COG2199">
    <property type="taxonomic scope" value="Bacteria"/>
</dbReference>
<dbReference type="PANTHER" id="PTHR45138:SF9">
    <property type="entry name" value="DIGUANYLATE CYCLASE DGCM-RELATED"/>
    <property type="match status" value="1"/>
</dbReference>
<dbReference type="HOGENOM" id="CLU_021245_2_0_9"/>
<dbReference type="InterPro" id="IPR035965">
    <property type="entry name" value="PAS-like_dom_sf"/>
</dbReference>
<evidence type="ECO:0000259" key="3">
    <source>
        <dbReference type="PROSITE" id="PS50887"/>
    </source>
</evidence>
<evidence type="ECO:0008006" key="6">
    <source>
        <dbReference type="Google" id="ProtNLM"/>
    </source>
</evidence>
<dbReference type="SMART" id="SM00267">
    <property type="entry name" value="GGDEF"/>
    <property type="match status" value="1"/>
</dbReference>
<dbReference type="InterPro" id="IPR050469">
    <property type="entry name" value="Diguanylate_Cyclase"/>
</dbReference>
<evidence type="ECO:0000259" key="2">
    <source>
        <dbReference type="PROSITE" id="PS50839"/>
    </source>
</evidence>
<dbReference type="SMART" id="SM01079">
    <property type="entry name" value="CHASE"/>
    <property type="match status" value="1"/>
</dbReference>
<dbReference type="SUPFAM" id="SSF55073">
    <property type="entry name" value="Nucleotide cyclase"/>
    <property type="match status" value="1"/>
</dbReference>
<keyword evidence="1" id="KW-1133">Transmembrane helix</keyword>
<dbReference type="EMBL" id="ABVQ01000037">
    <property type="protein sequence ID" value="EEC55996.1"/>
    <property type="molecule type" value="Genomic_DNA"/>
</dbReference>
<accession>B7AUV5</accession>
<dbReference type="InterPro" id="IPR029787">
    <property type="entry name" value="Nucleotide_cyclase"/>
</dbReference>
<keyword evidence="5" id="KW-1185">Reference proteome</keyword>
<keyword evidence="1" id="KW-0812">Transmembrane</keyword>
<dbReference type="InterPro" id="IPR013655">
    <property type="entry name" value="PAS_fold_3"/>
</dbReference>
<dbReference type="PROSITE" id="PS50839">
    <property type="entry name" value="CHASE"/>
    <property type="match status" value="1"/>
</dbReference>
<dbReference type="Pfam" id="PF00990">
    <property type="entry name" value="GGDEF"/>
    <property type="match status" value="1"/>
</dbReference>
<reference evidence="4 5" key="2">
    <citation type="submission" date="2008-11" db="EMBL/GenBank/DDBJ databases">
        <authorList>
            <person name="Fulton L."/>
            <person name="Clifton S."/>
            <person name="Fulton B."/>
            <person name="Xu J."/>
            <person name="Minx P."/>
            <person name="Pepin K.H."/>
            <person name="Johnson M."/>
            <person name="Bhonagiri V."/>
            <person name="Nash W.E."/>
            <person name="Mardis E.R."/>
            <person name="Wilson R.K."/>
        </authorList>
    </citation>
    <scope>NUCLEOTIDE SEQUENCE [LARGE SCALE GENOMIC DNA]</scope>
    <source>
        <strain evidence="4 5">ATCC 43243</strain>
    </source>
</reference>
<dbReference type="Proteomes" id="UP000003136">
    <property type="component" value="Unassembled WGS sequence"/>
</dbReference>
<name>B7AUV5_9FIRM</name>
<dbReference type="STRING" id="483218.BACPEC_02503"/>
<dbReference type="CDD" id="cd01949">
    <property type="entry name" value="GGDEF"/>
    <property type="match status" value="1"/>
</dbReference>
<dbReference type="PROSITE" id="PS50887">
    <property type="entry name" value="GGDEF"/>
    <property type="match status" value="1"/>
</dbReference>
<dbReference type="Pfam" id="PF08447">
    <property type="entry name" value="PAS_3"/>
    <property type="match status" value="1"/>
</dbReference>
<dbReference type="SUPFAM" id="SSF55785">
    <property type="entry name" value="PYP-like sensor domain (PAS domain)"/>
    <property type="match status" value="1"/>
</dbReference>
<dbReference type="GO" id="GO:0052621">
    <property type="term" value="F:diguanylate cyclase activity"/>
    <property type="evidence" value="ECO:0007669"/>
    <property type="project" value="TreeGrafter"/>
</dbReference>
<feature type="transmembrane region" description="Helical" evidence="1">
    <location>
        <begin position="245"/>
        <end position="269"/>
    </location>
</feature>
<evidence type="ECO:0000313" key="5">
    <source>
        <dbReference type="Proteomes" id="UP000003136"/>
    </source>
</evidence>
<protein>
    <recommendedName>
        <fullName evidence="6">GGDEF domain-containing protein</fullName>
    </recommendedName>
</protein>
<dbReference type="Gene3D" id="3.30.450.20">
    <property type="entry name" value="PAS domain"/>
    <property type="match status" value="1"/>
</dbReference>
<dbReference type="AlphaFoldDB" id="B7AUV5"/>
<reference evidence="4 5" key="1">
    <citation type="submission" date="2008-11" db="EMBL/GenBank/DDBJ databases">
        <title>Draft genome sequence of Bacteroides pectinophilus (ATCC 43243).</title>
        <authorList>
            <person name="Sudarsanam P."/>
            <person name="Ley R."/>
            <person name="Guruge J."/>
            <person name="Turnbaugh P.J."/>
            <person name="Mahowald M."/>
            <person name="Liep D."/>
            <person name="Gordon J."/>
        </authorList>
    </citation>
    <scope>NUCLEOTIDE SEQUENCE [LARGE SCALE GENOMIC DNA]</scope>
    <source>
        <strain evidence="4 5">ATCC 43243</strain>
    </source>
</reference>
<dbReference type="InterPro" id="IPR043128">
    <property type="entry name" value="Rev_trsase/Diguanyl_cyclase"/>
</dbReference>
<dbReference type="eggNOG" id="COG3452">
    <property type="taxonomic scope" value="Bacteria"/>
</dbReference>
<dbReference type="CDD" id="cd00130">
    <property type="entry name" value="PAS"/>
    <property type="match status" value="1"/>
</dbReference>
<dbReference type="Gene3D" id="3.30.70.270">
    <property type="match status" value="1"/>
</dbReference>
<feature type="domain" description="GGDEF" evidence="3">
    <location>
        <begin position="308"/>
        <end position="439"/>
    </location>
</feature>
<dbReference type="InterPro" id="IPR006189">
    <property type="entry name" value="CHASE_dom"/>
</dbReference>
<keyword evidence="1" id="KW-0472">Membrane</keyword>
<evidence type="ECO:0000313" key="4">
    <source>
        <dbReference type="EMBL" id="EEC55996.1"/>
    </source>
</evidence>
<comment type="caution">
    <text evidence="4">The sequence shown here is derived from an EMBL/GenBank/DDBJ whole genome shotgun (WGS) entry which is preliminary data.</text>
</comment>